<keyword evidence="4 6" id="KW-0819">tRNA processing</keyword>
<dbReference type="EMBL" id="GG666532">
    <property type="protein sequence ID" value="EEN58342.1"/>
    <property type="molecule type" value="Genomic_DNA"/>
</dbReference>
<accession>C3YN23</accession>
<dbReference type="InterPro" id="IPR011063">
    <property type="entry name" value="TilS/TtcA_N"/>
</dbReference>
<dbReference type="UniPathway" id="UPA00988"/>
<dbReference type="Gene3D" id="3.40.50.620">
    <property type="entry name" value="HUPs"/>
    <property type="match status" value="1"/>
</dbReference>
<evidence type="ECO:0000256" key="2">
    <source>
        <dbReference type="ARBA" id="ARBA00022555"/>
    </source>
</evidence>
<comment type="pathway">
    <text evidence="6">tRNA modification; 5-methoxycarbonylmethyl-2-thiouridine-tRNA biosynthesis.</text>
</comment>
<dbReference type="PANTHER" id="PTHR11807:SF12">
    <property type="entry name" value="CYTOPLASMIC TRNA 2-THIOLATION PROTEIN 1"/>
    <property type="match status" value="1"/>
</dbReference>
<dbReference type="NCBIfam" id="TIGR00269">
    <property type="entry name" value="TIGR00269 family protein"/>
    <property type="match status" value="1"/>
</dbReference>
<dbReference type="InterPro" id="IPR020554">
    <property type="entry name" value="UPF0021_CS"/>
</dbReference>
<evidence type="ECO:0000259" key="8">
    <source>
        <dbReference type="Pfam" id="PF16503"/>
    </source>
</evidence>
<organism>
    <name type="scientific">Branchiostoma floridae</name>
    <name type="common">Florida lancelet</name>
    <name type="synonym">Amphioxus</name>
    <dbReference type="NCBI Taxonomy" id="7739"/>
    <lineage>
        <taxon>Eukaryota</taxon>
        <taxon>Metazoa</taxon>
        <taxon>Chordata</taxon>
        <taxon>Cephalochordata</taxon>
        <taxon>Leptocardii</taxon>
        <taxon>Amphioxiformes</taxon>
        <taxon>Branchiostomatidae</taxon>
        <taxon>Branchiostoma</taxon>
    </lineage>
</organism>
<dbReference type="PROSITE" id="PS01263">
    <property type="entry name" value="UPF0021"/>
    <property type="match status" value="1"/>
</dbReference>
<evidence type="ECO:0000256" key="3">
    <source>
        <dbReference type="ARBA" id="ARBA00022679"/>
    </source>
</evidence>
<dbReference type="InterPro" id="IPR056369">
    <property type="entry name" value="CTU1-like_ATP-bd"/>
</dbReference>
<protein>
    <recommendedName>
        <fullName evidence="6">Cytoplasmic tRNA 2-thiolation protein 1</fullName>
        <ecNumber evidence="6">2.7.7.-</ecNumber>
    </recommendedName>
    <alternativeName>
        <fullName evidence="6">Cytoplasmic tRNA adenylyltransferase 1</fullName>
    </alternativeName>
</protein>
<keyword evidence="5 6" id="KW-0694">RNA-binding</keyword>
<dbReference type="HAMAP" id="MF_03053">
    <property type="entry name" value="CTU1"/>
    <property type="match status" value="1"/>
</dbReference>
<dbReference type="Pfam" id="PF01171">
    <property type="entry name" value="ATP_bind_3"/>
    <property type="match status" value="1"/>
</dbReference>
<dbReference type="EC" id="2.7.7.-" evidence="6"/>
<dbReference type="GO" id="GO:0032447">
    <property type="term" value="P:protein urmylation"/>
    <property type="evidence" value="ECO:0007669"/>
    <property type="project" value="UniProtKB-UniRule"/>
</dbReference>
<dbReference type="CDD" id="cd01713">
    <property type="entry name" value="CTU1-like"/>
    <property type="match status" value="1"/>
</dbReference>
<keyword evidence="1 6" id="KW-0963">Cytoplasm</keyword>
<dbReference type="SUPFAM" id="SSF52402">
    <property type="entry name" value="Adenine nucleotide alpha hydrolases-like"/>
    <property type="match status" value="1"/>
</dbReference>
<evidence type="ECO:0000256" key="5">
    <source>
        <dbReference type="ARBA" id="ARBA00022884"/>
    </source>
</evidence>
<feature type="domain" description="tRNA(Ile)-lysidine/2-thiocytidine synthase N-terminal" evidence="7">
    <location>
        <begin position="52"/>
        <end position="239"/>
    </location>
</feature>
<dbReference type="GO" id="GO:0005737">
    <property type="term" value="C:cytoplasm"/>
    <property type="evidence" value="ECO:0007669"/>
    <property type="project" value="UniProtKB-SubCell"/>
</dbReference>
<dbReference type="GO" id="GO:0034227">
    <property type="term" value="P:tRNA thio-modification"/>
    <property type="evidence" value="ECO:0007669"/>
    <property type="project" value="UniProtKB-UniRule"/>
</dbReference>
<evidence type="ECO:0000259" key="7">
    <source>
        <dbReference type="Pfam" id="PF01171"/>
    </source>
</evidence>
<dbReference type="GO" id="GO:0002098">
    <property type="term" value="P:tRNA wobble uridine modification"/>
    <property type="evidence" value="ECO:0007669"/>
    <property type="project" value="UniProtKB-UniRule"/>
</dbReference>
<dbReference type="STRING" id="7739.C3YN23"/>
<reference evidence="9" key="1">
    <citation type="journal article" date="2008" name="Nature">
        <title>The amphioxus genome and the evolution of the chordate karyotype.</title>
        <authorList>
            <consortium name="US DOE Joint Genome Institute (JGI-PGF)"/>
            <person name="Putnam N.H."/>
            <person name="Butts T."/>
            <person name="Ferrier D.E.K."/>
            <person name="Furlong R.F."/>
            <person name="Hellsten U."/>
            <person name="Kawashima T."/>
            <person name="Robinson-Rechavi M."/>
            <person name="Shoguchi E."/>
            <person name="Terry A."/>
            <person name="Yu J.-K."/>
            <person name="Benito-Gutierrez E.L."/>
            <person name="Dubchak I."/>
            <person name="Garcia-Fernandez J."/>
            <person name="Gibson-Brown J.J."/>
            <person name="Grigoriev I.V."/>
            <person name="Horton A.C."/>
            <person name="de Jong P.J."/>
            <person name="Jurka J."/>
            <person name="Kapitonov V.V."/>
            <person name="Kohara Y."/>
            <person name="Kuroki Y."/>
            <person name="Lindquist E."/>
            <person name="Lucas S."/>
            <person name="Osoegawa K."/>
            <person name="Pennacchio L.A."/>
            <person name="Salamov A.A."/>
            <person name="Satou Y."/>
            <person name="Sauka-Spengler T."/>
            <person name="Schmutz J."/>
            <person name="Shin-I T."/>
            <person name="Toyoda A."/>
            <person name="Bronner-Fraser M."/>
            <person name="Fujiyama A."/>
            <person name="Holland L.Z."/>
            <person name="Holland P.W.H."/>
            <person name="Satoh N."/>
            <person name="Rokhsar D.S."/>
        </authorList>
    </citation>
    <scope>NUCLEOTIDE SEQUENCE [LARGE SCALE GENOMIC DNA]</scope>
    <source>
        <strain evidence="9">S238N-H82</strain>
        <tissue evidence="9">Testes</tissue>
    </source>
</reference>
<evidence type="ECO:0000256" key="1">
    <source>
        <dbReference type="ARBA" id="ARBA00022490"/>
    </source>
</evidence>
<proteinExistence type="inferred from homology"/>
<feature type="domain" description="Cytoplasmic tRNA 2-thiolation protein 1 C-terminal" evidence="8">
    <location>
        <begin position="290"/>
        <end position="320"/>
    </location>
</feature>
<comment type="subcellular location">
    <subcellularLocation>
        <location evidence="6">Cytoplasm</location>
    </subcellularLocation>
</comment>
<dbReference type="GO" id="GO:0000049">
    <property type="term" value="F:tRNA binding"/>
    <property type="evidence" value="ECO:0007669"/>
    <property type="project" value="UniProtKB-UniRule"/>
</dbReference>
<evidence type="ECO:0000256" key="6">
    <source>
        <dbReference type="HAMAP-Rule" id="MF_03053"/>
    </source>
</evidence>
<name>C3YN23_BRAFL</name>
<dbReference type="InParanoid" id="C3YN23"/>
<dbReference type="FunFam" id="3.40.50.620:FF:000054">
    <property type="entry name" value="Cytoplasmic tRNA 2-thiolation protein 1"/>
    <property type="match status" value="1"/>
</dbReference>
<dbReference type="Pfam" id="PF16503">
    <property type="entry name" value="zn-ribbon_14"/>
    <property type="match status" value="1"/>
</dbReference>
<dbReference type="GO" id="GO:0016779">
    <property type="term" value="F:nucleotidyltransferase activity"/>
    <property type="evidence" value="ECO:0007669"/>
    <property type="project" value="UniProtKB-UniRule"/>
</dbReference>
<dbReference type="InterPro" id="IPR000541">
    <property type="entry name" value="Ncs6/Tuc1/Ctu1"/>
</dbReference>
<comment type="function">
    <text evidence="6">Plays a central role in 2-thiolation of mcm(5)S(2)U at tRNA wobble positions of tRNA(Lys), tRNA(Glu) and tRNA(Gln). Directly binds tRNAs and probably acts by catalyzing adenylation of tRNAs, an intermediate required for 2-thiolation. It is unclear whether it acts as a sulfurtransferase that transfers sulfur from thiocarboxylated URM1 onto the uridine of tRNAs at wobble position.</text>
</comment>
<comment type="similarity">
    <text evidence="6">Belongs to the TtcA family. CTU1/NCS6/ATPBD3 subfamily.</text>
</comment>
<dbReference type="AlphaFoldDB" id="C3YN23"/>
<gene>
    <name evidence="9" type="ORF">BRAFLDRAFT_127327</name>
</gene>
<dbReference type="InterPro" id="IPR032442">
    <property type="entry name" value="CTU1_C"/>
</dbReference>
<dbReference type="InterPro" id="IPR014729">
    <property type="entry name" value="Rossmann-like_a/b/a_fold"/>
</dbReference>
<evidence type="ECO:0000313" key="9">
    <source>
        <dbReference type="EMBL" id="EEN58342.1"/>
    </source>
</evidence>
<evidence type="ECO:0000256" key="4">
    <source>
        <dbReference type="ARBA" id="ARBA00022694"/>
    </source>
</evidence>
<dbReference type="eggNOG" id="KOG2840">
    <property type="taxonomic scope" value="Eukaryota"/>
</dbReference>
<keyword evidence="2 6" id="KW-0820">tRNA-binding</keyword>
<dbReference type="PANTHER" id="PTHR11807">
    <property type="entry name" value="ATPASES OF THE PP SUPERFAMILY-RELATED"/>
    <property type="match status" value="1"/>
</dbReference>
<sequence>MPVSCGLCEKRAMLKRPKTGGALCKECFYNVFEAEVHQTITSASLFKRGETVAIAASGGKDSTVLAHLMKLLNERHDYGLTLFLLSVDEGITGYRDDSLETVKRNQQQYELPLKVVSYKILSTHSEKQELYGWTMDEIVRQIGLKNNCTFCGVFRRQALYRGAMMLGVDKIVTGHNADDVAETVIMNVLRGDIARLQRCTAIVTGTDGAIPRCKPFKYTYEKEIVMYAYFKKLDYFSTECIYSPNAYRGHARTYLKDLESIRSTSIIDIIHSGECMSVSVKKDVKMPTQGTCARCGYISSNELCKACVLLEGLNKGLPKLGIGKPHKARLALGLTNTTGTTSTSGSQRKEGCQSCSCRRRPYAVVNDTSGCKIDNGHSKEDPTATDSSIKQEELGSNFSTVGLGAVGDSAAACGCNSEVQKEPCASTVGVKAQSVLGGKDDRNTPCACKKGEAQTNRRALGNSLAVPDLDF</sequence>
<keyword evidence="3 6" id="KW-0808">Transferase</keyword>